<protein>
    <submittedName>
        <fullName evidence="1">DUF1289 domain-containing protein</fullName>
    </submittedName>
</protein>
<dbReference type="RefSeq" id="WP_341743835.1">
    <property type="nucleotide sequence ID" value="NZ_CP151406.1"/>
</dbReference>
<dbReference type="EMBL" id="CP151406">
    <property type="protein sequence ID" value="WZJ21772.1"/>
    <property type="molecule type" value="Genomic_DNA"/>
</dbReference>
<evidence type="ECO:0000313" key="2">
    <source>
        <dbReference type="Proteomes" id="UP001479520"/>
    </source>
</evidence>
<keyword evidence="2" id="KW-1185">Reference proteome</keyword>
<proteinExistence type="predicted"/>
<reference evidence="1 2" key="1">
    <citation type="submission" date="2024-04" db="EMBL/GenBank/DDBJ databases">
        <title>Dissimilatory iodate-reducing microorganisms contribute to the enrichment of iodine in groundwater.</title>
        <authorList>
            <person name="Jiang Z."/>
        </authorList>
    </citation>
    <scope>NUCLEOTIDE SEQUENCE [LARGE SCALE GENOMIC DNA]</scope>
    <source>
        <strain evidence="1 2">NCP973</strain>
    </source>
</reference>
<accession>A0ABZ2XIM4</accession>
<sequence length="60" mass="6400">MNEANETRYQCVGICMTDPDSGYCLGCGRPPESVPDVVVELQPLVIDTQPSSSTDPDTPA</sequence>
<dbReference type="Proteomes" id="UP001479520">
    <property type="component" value="Chromosome"/>
</dbReference>
<gene>
    <name evidence="1" type="ORF">AADV58_01100</name>
</gene>
<evidence type="ECO:0000313" key="1">
    <source>
        <dbReference type="EMBL" id="WZJ21772.1"/>
    </source>
</evidence>
<name>A0ABZ2XIM4_9RHOO</name>
<organism evidence="1 2">
    <name type="scientific">Azonexus hydrophilus</name>
    <dbReference type="NCBI Taxonomy" id="418702"/>
    <lineage>
        <taxon>Bacteria</taxon>
        <taxon>Pseudomonadati</taxon>
        <taxon>Pseudomonadota</taxon>
        <taxon>Betaproteobacteria</taxon>
        <taxon>Rhodocyclales</taxon>
        <taxon>Azonexaceae</taxon>
        <taxon>Azonexus</taxon>
    </lineage>
</organism>